<feature type="compositionally biased region" description="Low complexity" evidence="1">
    <location>
        <begin position="2318"/>
        <end position="2362"/>
    </location>
</feature>
<dbReference type="PROSITE" id="PS50231">
    <property type="entry name" value="RICIN_B_LECTIN"/>
    <property type="match status" value="1"/>
</dbReference>
<comment type="caution">
    <text evidence="5">The sequence shown here is derived from an EMBL/GenBank/DDBJ whole genome shotgun (WGS) entry which is preliminary data.</text>
</comment>
<dbReference type="SMART" id="SM00458">
    <property type="entry name" value="RICIN"/>
    <property type="match status" value="1"/>
</dbReference>
<feature type="compositionally biased region" description="Low complexity" evidence="1">
    <location>
        <begin position="261"/>
        <end position="275"/>
    </location>
</feature>
<feature type="domain" description="Ricin B lectin" evidence="4">
    <location>
        <begin position="1851"/>
        <end position="1991"/>
    </location>
</feature>
<dbReference type="InterPro" id="IPR036844">
    <property type="entry name" value="Hint_dom_sf"/>
</dbReference>
<dbReference type="InterPro" id="IPR022385">
    <property type="entry name" value="Rhs_assc_core"/>
</dbReference>
<feature type="chain" id="PRO_5047228924" evidence="2">
    <location>
        <begin position="21"/>
        <end position="2680"/>
    </location>
</feature>
<dbReference type="InterPro" id="IPR035992">
    <property type="entry name" value="Ricin_B-like_lectins"/>
</dbReference>
<feature type="signal peptide" evidence="2">
    <location>
        <begin position="1"/>
        <end position="20"/>
    </location>
</feature>
<feature type="region of interest" description="Disordered" evidence="1">
    <location>
        <begin position="308"/>
        <end position="350"/>
    </location>
</feature>
<evidence type="ECO:0000313" key="6">
    <source>
        <dbReference type="Proteomes" id="UP001631957"/>
    </source>
</evidence>
<feature type="region of interest" description="Disordered" evidence="1">
    <location>
        <begin position="2298"/>
        <end position="2393"/>
    </location>
</feature>
<feature type="compositionally biased region" description="Polar residues" evidence="1">
    <location>
        <begin position="73"/>
        <end position="88"/>
    </location>
</feature>
<feature type="region of interest" description="Disordered" evidence="1">
    <location>
        <begin position="248"/>
        <end position="275"/>
    </location>
</feature>
<feature type="region of interest" description="Disordered" evidence="1">
    <location>
        <begin position="34"/>
        <end position="53"/>
    </location>
</feature>
<protein>
    <submittedName>
        <fullName evidence="5">Polymorphic toxin-type HINT domain-containing protein</fullName>
    </submittedName>
</protein>
<dbReference type="Gene3D" id="2.170.16.10">
    <property type="entry name" value="Hedgehog/Intein (Hint) domain"/>
    <property type="match status" value="1"/>
</dbReference>
<dbReference type="RefSeq" id="WP_409121504.1">
    <property type="nucleotide sequence ID" value="NZ_JBJVNI010000007.1"/>
</dbReference>
<evidence type="ECO:0000259" key="4">
    <source>
        <dbReference type="SMART" id="SM00458"/>
    </source>
</evidence>
<evidence type="ECO:0000256" key="1">
    <source>
        <dbReference type="SAM" id="MobiDB-lite"/>
    </source>
</evidence>
<dbReference type="NCBIfam" id="TIGR03696">
    <property type="entry name" value="Rhs_assc_core"/>
    <property type="match status" value="1"/>
</dbReference>
<dbReference type="CDD" id="cd00081">
    <property type="entry name" value="Hint"/>
    <property type="match status" value="1"/>
</dbReference>
<dbReference type="Pfam" id="PF07591">
    <property type="entry name" value="PT-HINT"/>
    <property type="match status" value="1"/>
</dbReference>
<dbReference type="SUPFAM" id="SSF50370">
    <property type="entry name" value="Ricin B-like lectins"/>
    <property type="match status" value="1"/>
</dbReference>
<dbReference type="SMART" id="SM00306">
    <property type="entry name" value="HintN"/>
    <property type="match status" value="1"/>
</dbReference>
<dbReference type="InterPro" id="IPR003587">
    <property type="entry name" value="Hint_dom_N"/>
</dbReference>
<dbReference type="Gene3D" id="2.80.10.50">
    <property type="match status" value="1"/>
</dbReference>
<keyword evidence="2" id="KW-0732">Signal</keyword>
<accession>A0ABW9HPT4</accession>
<evidence type="ECO:0000259" key="3">
    <source>
        <dbReference type="SMART" id="SM00306"/>
    </source>
</evidence>
<gene>
    <name evidence="5" type="ORF">ACKI18_15415</name>
</gene>
<feature type="region of interest" description="Disordered" evidence="1">
    <location>
        <begin position="68"/>
        <end position="92"/>
    </location>
</feature>
<sequence>MATVLLLSSVLTVTSLNSEAWSVPAPGMTRAIELPKLPETDPLDGDEEAEKNLTTAPEVPVEPYAPTAVTPWTEDSGTATIKTDTAPGTTVPVEDLPIAVGVPEGGDPATLAGDWKVDLASPATSQDAGVSGLIMRVTPPATADPAAQVALAVDTTAFADLYGPQAAERFGLTLLPDCVLDAPDTGDCAAEEGVTTMSGTAEAQPEQLSSSVEEVPAADAPAKITAAQKEPTRTILTGSVPVAELLTDTGTPATTGASIRTAGTESASGAPAGSAGATAAYSSRALAGVAGAAVTYGSAAPAVTAGAAARDTSATASRTAGKATPAAGKADSATTPRTTPAAGKATPATTALPAVDAASPRVVGALDTGSSTSGDFSATPLLSSGSWSAGSSSGAFTYGYQLQVPEAAGGLTPKVSLGYSSQTVDGRTSATNNQASWIGDGWDYNPGSITRSYATCREDSKKAGSNNKTHRTSDLCWGSDNATLSLGGTTTELVWADGKWTTANGDGALVQQIRDESTGNGAYKGEYWIVTTRDGTKYHFGKHKLPGWSSGKPVTDSVLTVPVYGNHSGEDCHQSEWKNSACTQGWRWNLDYVEDVHGNAMSLWWQKEENHYARNFNFKAPVKYDRGSWLDHIDYGQRKDADGSVLDTPATSRVTFSVGERCLPKDGACSEADFTAKDPGKYRIWYDTPAGLRCAAGKKCWNAGPSFWTRKLLRSVTTETQRVAGSTARQPVDKYTLTHDFPVLRTGPNTALWLESVQRTGYERSGASTTLNAVRFESNAEDMPNRVKDDKRPGFSRLRIGRVINEYGGETVVTYKKPTGDCATGSGLPGKEDTAELKANTRLCYPSYWHPDPEVEDIDWFHKYVVDTIEELPNVDGAFSTQTAYQYKNAGWRLAEAEFTKKATRTYSQFAGFEQTTVITGSDQPSIGSKRSKAVTRFFRGMGDDVPVKDITGAEIAKDREPFAGRIAEELTYSEATDADTDWLSRSVTVPEATVLATRVRDDGLTPLRAWRVTEPEEIAYTRSSGTGDDTRTERIVRSTTTYEPTHGLPTQVESLGDTGKPGDESCTRLEYLHQTAKNLIGLSKQVLVSPTTCAAADFTDLTTLSGATRTAYDGQAYGAALLAGTLGEASQTWSLKGDASGFQPNGRTEFDATGRVVEQTDADGNSGTIRYEPPTGQVFKVTETNAAGHTQIQELEPGRGTSLRTTDANGHTSEAKYDALGRLVEAWGAGRTPSASAVPDFKAVYTIPEYDANRENRRPPYVTTYARGHENRVETSVTLYDGLGRERQTQEEADGGGHLITDTLYNTSGEIWQTNNAYFTLDAKPGELFSPLADTVVPNITRYSYDGLGRVLAETPVLKVKTGAAGEATSEPVEERATRYEYGQDWSKVINPVGTSSYRVYTDALGRTARLDTFNPQAPNGFTSTRYTYDRHGRLTKAVNSAQPNSPWSWTYDNRGRQVTATDPDTGTTRTEYDHRDRPLKTITQRATVWNGYDALSRPTEQRLNDDKGTLLASFDYDKAPGGKGMPYSATRYTAGEAYTQKVDGYTKDYQPTSTTLTLPQSLKDAWGLDTTYKYDYAYTDTGSLQEATLPKAGRFDAENLVVRYNEDGKPLSISGKDWYGAETVYDVHGQVLRSTLGAQPYRVWTSALYDESSGELTEQSVHREGKADTAVVPGNLVSRRTYAYDPSGNVTSIRENAEGKAAERQCFTYDPLGQLKTAWTSSDQSSCVGPKKSDGSLNVSAGADSSGYWQEYEYDLVGNRTKLTEKNLAGSAELDAVTSYTYGKADGSQPHTLTKVAKKYRAAAGGPEVTAEAERLYELTGETKSITSVQNGDKQELAWTYDGKVERITGAGTRGRTPYVGLADKCVDLKSSVTTAGQPIQLYPCNGTPAQRWSFAVAAGQADPNLGTFRIYDDWCAQPTAASAGSAVQLQKCVTGASGQEVKRTTAGQLVHVASGLCFAVKDANSANSTLIVLATCDASRAEQQWAAQNDTRYVYGPDGSQLLAVKGKQATLFLGDTEVTVAAGGALINTQRTYSAPGGAVMRYAQGASTEYLVALAGDHQGSTYVEVGLDGSMPVRVRKQDPFGNQRGAGTVGVDFQSNKGFLGANRDDASGFQPLGARLYDPVVGRFLSADPVLDLNDVLQSNGYSYAHNNPVTMSDPTGLSISLTASERAAALAGAGLSAAQVAQAQAMMGKSLTSVILAVAWETLKDFIGINDAMACFGGDMWSCAGLIVDAIPWTKFGKIPSVLKAVKRTINAIESFKAAKKAAELVLKAAKAAETAALNAKKAAIEKAKREAAQRAKKKAAEQAKRTADAAAARAKKTGNGAQKQAQAKAAPKVSTAKSAGGGSKSTTKSTGSKPGGNSGGSSRGSGGSSGSGGSGKAESGGTCNSFVPGTKVLMADGSTKPIEKVKAGDKVIATDPESGETRARTVTAEIKGKGLKHLVKVTIDVDGDKGTKTASVTATDGHPFWVPELREWVDATDLRIGEWLRTSAGTFVQITAIERWTKSDATVHNLTVTDVHTYYVLVGATPVLVHNVNLVSDGACSTATMSPQQLADDARAIHDAVGVGSRADRATTVATGQLGGELVYAVNQNGTSRAMRAVAQRLGYERVFATELTPQVHTDAEQILFNAIDEGEYLADGIIASSRPACGISRQNCAGRADDYPGIQLYDDRR</sequence>
<reference evidence="5 6" key="1">
    <citation type="submission" date="2024-12" db="EMBL/GenBank/DDBJ databases">
        <title>Forecasting of Potato common scab and diversities of Pathogenic streptomyces spp. in china.</title>
        <authorList>
            <person name="Handique U."/>
            <person name="Wu J."/>
        </authorList>
    </citation>
    <scope>NUCLEOTIDE SEQUENCE [LARGE SCALE GENOMIC DNA]</scope>
    <source>
        <strain evidence="5 6">ZRIMU1530</strain>
    </source>
</reference>
<dbReference type="InterPro" id="IPR050708">
    <property type="entry name" value="T6SS_VgrG/RHS"/>
</dbReference>
<dbReference type="PANTHER" id="PTHR32305">
    <property type="match status" value="1"/>
</dbReference>
<dbReference type="Pfam" id="PF00652">
    <property type="entry name" value="Ricin_B_lectin"/>
    <property type="match status" value="1"/>
</dbReference>
<feature type="compositionally biased region" description="Polar residues" evidence="1">
    <location>
        <begin position="248"/>
        <end position="258"/>
    </location>
</feature>
<name>A0ABW9HPT4_9ACTN</name>
<feature type="domain" description="Hint" evidence="3">
    <location>
        <begin position="2393"/>
        <end position="2498"/>
    </location>
</feature>
<evidence type="ECO:0000313" key="5">
    <source>
        <dbReference type="EMBL" id="MFM9610089.1"/>
    </source>
</evidence>
<dbReference type="InterPro" id="IPR000772">
    <property type="entry name" value="Ricin_B_lectin"/>
</dbReference>
<evidence type="ECO:0000256" key="2">
    <source>
        <dbReference type="SAM" id="SignalP"/>
    </source>
</evidence>
<dbReference type="PANTHER" id="PTHR32305:SF17">
    <property type="entry name" value="TRNA NUCLEASE WAPA"/>
    <property type="match status" value="1"/>
</dbReference>
<feature type="compositionally biased region" description="Gly residues" evidence="1">
    <location>
        <begin position="2363"/>
        <end position="2385"/>
    </location>
</feature>
<feature type="region of interest" description="Disordered" evidence="1">
    <location>
        <begin position="1441"/>
        <end position="1475"/>
    </location>
</feature>
<feature type="compositionally biased region" description="Low complexity" evidence="1">
    <location>
        <begin position="1461"/>
        <end position="1471"/>
    </location>
</feature>
<keyword evidence="6" id="KW-1185">Reference proteome</keyword>
<feature type="compositionally biased region" description="Polar residues" evidence="1">
    <location>
        <begin position="1441"/>
        <end position="1453"/>
    </location>
</feature>
<dbReference type="Gene3D" id="2.180.10.10">
    <property type="entry name" value="RHS repeat-associated core"/>
    <property type="match status" value="3"/>
</dbReference>
<dbReference type="Proteomes" id="UP001631957">
    <property type="component" value="Unassembled WGS sequence"/>
</dbReference>
<organism evidence="5 6">
    <name type="scientific">Streptomyces niveiscabiei</name>
    <dbReference type="NCBI Taxonomy" id="164115"/>
    <lineage>
        <taxon>Bacteria</taxon>
        <taxon>Bacillati</taxon>
        <taxon>Actinomycetota</taxon>
        <taxon>Actinomycetes</taxon>
        <taxon>Kitasatosporales</taxon>
        <taxon>Streptomycetaceae</taxon>
        <taxon>Streptomyces</taxon>
    </lineage>
</organism>
<feature type="compositionally biased region" description="Basic and acidic residues" evidence="1">
    <location>
        <begin position="2298"/>
        <end position="2317"/>
    </location>
</feature>
<dbReference type="EMBL" id="JBJVNI010000007">
    <property type="protein sequence ID" value="MFM9610089.1"/>
    <property type="molecule type" value="Genomic_DNA"/>
</dbReference>
<proteinExistence type="predicted"/>
<dbReference type="SUPFAM" id="SSF51294">
    <property type="entry name" value="Hedgehog/intein (Hint) domain"/>
    <property type="match status" value="1"/>
</dbReference>